<protein>
    <submittedName>
        <fullName evidence="2">Uncharacterized protein</fullName>
    </submittedName>
</protein>
<keyword evidence="3" id="KW-1185">Reference proteome</keyword>
<evidence type="ECO:0000313" key="2">
    <source>
        <dbReference type="EMBL" id="KNC76820.1"/>
    </source>
</evidence>
<dbReference type="EMBL" id="KQ242950">
    <property type="protein sequence ID" value="KNC76820.1"/>
    <property type="molecule type" value="Genomic_DNA"/>
</dbReference>
<feature type="non-terminal residue" evidence="2">
    <location>
        <position position="81"/>
    </location>
</feature>
<evidence type="ECO:0000313" key="3">
    <source>
        <dbReference type="Proteomes" id="UP000054560"/>
    </source>
</evidence>
<gene>
    <name evidence="2" type="ORF">SARC_10700</name>
</gene>
<dbReference type="RefSeq" id="XP_014150722.1">
    <property type="nucleotide sequence ID" value="XM_014295247.1"/>
</dbReference>
<accession>A0A0L0FJ79</accession>
<organism evidence="2 3">
    <name type="scientific">Sphaeroforma arctica JP610</name>
    <dbReference type="NCBI Taxonomy" id="667725"/>
    <lineage>
        <taxon>Eukaryota</taxon>
        <taxon>Ichthyosporea</taxon>
        <taxon>Ichthyophonida</taxon>
        <taxon>Sphaeroforma</taxon>
    </lineage>
</organism>
<feature type="region of interest" description="Disordered" evidence="1">
    <location>
        <begin position="1"/>
        <end position="22"/>
    </location>
</feature>
<dbReference type="GeneID" id="25911204"/>
<name>A0A0L0FJ79_9EUKA</name>
<dbReference type="Proteomes" id="UP000054560">
    <property type="component" value="Unassembled WGS sequence"/>
</dbReference>
<dbReference type="AlphaFoldDB" id="A0A0L0FJ79"/>
<sequence>MAKADSDDAEPNENVEQIGMDDFPGESAFSRIIMDDLLTNNINVVEVPGDERELNLNLGGVEMNVNLDLDLGECGDVLARA</sequence>
<reference evidence="2 3" key="1">
    <citation type="submission" date="2011-02" db="EMBL/GenBank/DDBJ databases">
        <title>The Genome Sequence of Sphaeroforma arctica JP610.</title>
        <authorList>
            <consortium name="The Broad Institute Genome Sequencing Platform"/>
            <person name="Russ C."/>
            <person name="Cuomo C."/>
            <person name="Young S.K."/>
            <person name="Zeng Q."/>
            <person name="Gargeya S."/>
            <person name="Alvarado L."/>
            <person name="Berlin A."/>
            <person name="Chapman S.B."/>
            <person name="Chen Z."/>
            <person name="Freedman E."/>
            <person name="Gellesch M."/>
            <person name="Goldberg J."/>
            <person name="Griggs A."/>
            <person name="Gujja S."/>
            <person name="Heilman E."/>
            <person name="Heiman D."/>
            <person name="Howarth C."/>
            <person name="Mehta T."/>
            <person name="Neiman D."/>
            <person name="Pearson M."/>
            <person name="Roberts A."/>
            <person name="Saif S."/>
            <person name="Shea T."/>
            <person name="Shenoy N."/>
            <person name="Sisk P."/>
            <person name="Stolte C."/>
            <person name="Sykes S."/>
            <person name="White J."/>
            <person name="Yandava C."/>
            <person name="Burger G."/>
            <person name="Gray M.W."/>
            <person name="Holland P.W.H."/>
            <person name="King N."/>
            <person name="Lang F.B.F."/>
            <person name="Roger A.J."/>
            <person name="Ruiz-Trillo I."/>
            <person name="Haas B."/>
            <person name="Nusbaum C."/>
            <person name="Birren B."/>
        </authorList>
    </citation>
    <scope>NUCLEOTIDE SEQUENCE [LARGE SCALE GENOMIC DNA]</scope>
    <source>
        <strain evidence="2 3">JP610</strain>
    </source>
</reference>
<proteinExistence type="predicted"/>
<evidence type="ECO:0000256" key="1">
    <source>
        <dbReference type="SAM" id="MobiDB-lite"/>
    </source>
</evidence>